<dbReference type="InterPro" id="IPR010982">
    <property type="entry name" value="Lambda_DNA-bd_dom_sf"/>
</dbReference>
<dbReference type="Pfam" id="PF13744">
    <property type="entry name" value="HTH_37"/>
    <property type="match status" value="1"/>
</dbReference>
<dbReference type="Proteomes" id="UP000786560">
    <property type="component" value="Unassembled WGS sequence"/>
</dbReference>
<dbReference type="Gene3D" id="1.10.260.40">
    <property type="entry name" value="lambda repressor-like DNA-binding domains"/>
    <property type="match status" value="1"/>
</dbReference>
<reference evidence="3" key="1">
    <citation type="journal article" date="2021" name="PeerJ">
        <title>Extensive microbial diversity within the chicken gut microbiome revealed by metagenomics and culture.</title>
        <authorList>
            <person name="Gilroy R."/>
            <person name="Ravi A."/>
            <person name="Getino M."/>
            <person name="Pursley I."/>
            <person name="Horton D.L."/>
            <person name="Alikhan N.F."/>
            <person name="Baker D."/>
            <person name="Gharbi K."/>
            <person name="Hall N."/>
            <person name="Watson M."/>
            <person name="Adriaenssens E.M."/>
            <person name="Foster-Nyarko E."/>
            <person name="Jarju S."/>
            <person name="Secka A."/>
            <person name="Antonio M."/>
            <person name="Oren A."/>
            <person name="Chaudhuri R.R."/>
            <person name="La Ragione R."/>
            <person name="Hildebrand F."/>
            <person name="Pallen M.J."/>
        </authorList>
    </citation>
    <scope>NUCLEOTIDE SEQUENCE</scope>
    <source>
        <strain evidence="3">ChiBcolR7-4860</strain>
    </source>
</reference>
<evidence type="ECO:0000313" key="4">
    <source>
        <dbReference type="Proteomes" id="UP000786560"/>
    </source>
</evidence>
<gene>
    <name evidence="3" type="ORF">K8U73_02020</name>
</gene>
<feature type="compositionally biased region" description="Polar residues" evidence="1">
    <location>
        <begin position="116"/>
        <end position="135"/>
    </location>
</feature>
<feature type="region of interest" description="Disordered" evidence="1">
    <location>
        <begin position="116"/>
        <end position="138"/>
    </location>
</feature>
<proteinExistence type="predicted"/>
<feature type="domain" description="HTH cro/C1-type" evidence="2">
    <location>
        <begin position="8"/>
        <end position="48"/>
    </location>
</feature>
<dbReference type="AlphaFoldDB" id="A0A921IWB9"/>
<dbReference type="InterPro" id="IPR001387">
    <property type="entry name" value="Cro/C1-type_HTH"/>
</dbReference>
<dbReference type="GO" id="GO:0003677">
    <property type="term" value="F:DNA binding"/>
    <property type="evidence" value="ECO:0007669"/>
    <property type="project" value="InterPro"/>
</dbReference>
<evidence type="ECO:0000259" key="2">
    <source>
        <dbReference type="PROSITE" id="PS50943"/>
    </source>
</evidence>
<dbReference type="CDD" id="cd00093">
    <property type="entry name" value="HTH_XRE"/>
    <property type="match status" value="1"/>
</dbReference>
<dbReference type="EMBL" id="DYUX01000009">
    <property type="protein sequence ID" value="HJG41159.1"/>
    <property type="molecule type" value="Genomic_DNA"/>
</dbReference>
<reference evidence="3" key="2">
    <citation type="submission" date="2021-09" db="EMBL/GenBank/DDBJ databases">
        <authorList>
            <person name="Gilroy R."/>
        </authorList>
    </citation>
    <scope>NUCLEOTIDE SEQUENCE</scope>
    <source>
        <strain evidence="3">ChiBcolR7-4860</strain>
    </source>
</reference>
<comment type="caution">
    <text evidence="3">The sequence shown here is derived from an EMBL/GenBank/DDBJ whole genome shotgun (WGS) entry which is preliminary data.</text>
</comment>
<protein>
    <submittedName>
        <fullName evidence="3">Helix-turn-helix domain-containing protein</fullName>
    </submittedName>
</protein>
<accession>A0A921IWB9</accession>
<dbReference type="RefSeq" id="WP_278710838.1">
    <property type="nucleotide sequence ID" value="NZ_DYUX01000009.1"/>
</dbReference>
<dbReference type="InterPro" id="IPR039554">
    <property type="entry name" value="HigA2-like_HTH"/>
</dbReference>
<dbReference type="SUPFAM" id="SSF47413">
    <property type="entry name" value="lambda repressor-like DNA-binding domains"/>
    <property type="match status" value="1"/>
</dbReference>
<evidence type="ECO:0000313" key="3">
    <source>
        <dbReference type="EMBL" id="HJG41159.1"/>
    </source>
</evidence>
<sequence length="303" mass="34541">MGNSAQIIEEMLAARGWTAYELAQNTGLDQATISKVRAGKRDISYNRLSNALEQAGFQLKLVPHPRQATLQRKTLTEITPQCETHSDPSLSDGEVPETLLELPYCCNLPDSSGVDNGSLVSQSDSDPSVMQTATSKSHDNPRDLLHRLFAIMHDPPNEHDIEDGSLWNQLKTPIWLLGEQYVQRDERIGFLRALYRVEDTRWRAFLAGLYVYLGWTDDPMHTDRPGWEQSQTTCRLKTMWTPLSTHSFEPVPELSDWLSGNATRRPTREPSVWLPKQQLRIPKWTLIPGFLQFNVLIPRNQLP</sequence>
<evidence type="ECO:0000256" key="1">
    <source>
        <dbReference type="SAM" id="MobiDB-lite"/>
    </source>
</evidence>
<dbReference type="PROSITE" id="PS50943">
    <property type="entry name" value="HTH_CROC1"/>
    <property type="match status" value="1"/>
</dbReference>
<name>A0A921IWB9_9BIFI</name>
<organism evidence="3 4">
    <name type="scientific">Bifidobacterium pullorum subsp. gallinarum</name>
    <dbReference type="NCBI Taxonomy" id="78344"/>
    <lineage>
        <taxon>Bacteria</taxon>
        <taxon>Bacillati</taxon>
        <taxon>Actinomycetota</taxon>
        <taxon>Actinomycetes</taxon>
        <taxon>Bifidobacteriales</taxon>
        <taxon>Bifidobacteriaceae</taxon>
        <taxon>Bifidobacterium</taxon>
    </lineage>
</organism>